<dbReference type="EMBL" id="UGVL01000001">
    <property type="protein sequence ID" value="SUE33951.1"/>
    <property type="molecule type" value="Genomic_DNA"/>
</dbReference>
<name>A0A379MQM6_9BACT</name>
<evidence type="ECO:0000313" key="3">
    <source>
        <dbReference type="Proteomes" id="UP000255233"/>
    </source>
</evidence>
<feature type="region of interest" description="Disordered" evidence="1">
    <location>
        <begin position="322"/>
        <end position="341"/>
    </location>
</feature>
<dbReference type="Proteomes" id="UP000255233">
    <property type="component" value="Unassembled WGS sequence"/>
</dbReference>
<evidence type="ECO:0000256" key="1">
    <source>
        <dbReference type="SAM" id="MobiDB-lite"/>
    </source>
</evidence>
<reference evidence="2 3" key="1">
    <citation type="submission" date="2018-06" db="EMBL/GenBank/DDBJ databases">
        <authorList>
            <consortium name="Pathogen Informatics"/>
            <person name="Doyle S."/>
        </authorList>
    </citation>
    <scope>NUCLEOTIDE SEQUENCE [LARGE SCALE GENOMIC DNA]</scope>
    <source>
        <strain evidence="2 3">NCTC11190</strain>
    </source>
</reference>
<sequence>MKRRTAILGACAFMMLVSCNKKPNETAPVETKAVSLKLTSPQIQTRAVENPIGEVSPTVTSATLYYYEAADIKPFANRFLSPDDIAKARSADGLSLQVPSNTLFISMAGNDAVNEKGKNILSYQSMNADGSDAKAFKETIPLLSPVAPITTSGAQSKVTLTPQAQLARIEVFGKIDPKPTDPDQTQNYEYVKVLNVYCNNYKLENEASTLQLYKKQGATEAFAWEKLPAVMQDAVSDDNRDAFGNRQKCAAYQVFPMTGVTSLPHIIIQVEYKSIEGKNPGVHTGYFTINRYKTATGSDFMESMQGGYIYKLDLSALSDKFRNSTDPNTGEVVDPTDTDPEMDKTDLTVLIEPVAWVPQEIIPGI</sequence>
<protein>
    <recommendedName>
        <fullName evidence="4">Major fimbrial subunit protein (FimA)</fullName>
    </recommendedName>
</protein>
<organism evidence="2 3">
    <name type="scientific">Rikenella microfusus</name>
    <dbReference type="NCBI Taxonomy" id="28139"/>
    <lineage>
        <taxon>Bacteria</taxon>
        <taxon>Pseudomonadati</taxon>
        <taxon>Bacteroidota</taxon>
        <taxon>Bacteroidia</taxon>
        <taxon>Bacteroidales</taxon>
        <taxon>Rikenellaceae</taxon>
        <taxon>Rikenella</taxon>
    </lineage>
</organism>
<dbReference type="STRING" id="880526.GCA_000427365_00277"/>
<dbReference type="AlphaFoldDB" id="A0A379MQM6"/>
<dbReference type="RefSeq" id="WP_156877450.1">
    <property type="nucleotide sequence ID" value="NZ_UGVL01000001.1"/>
</dbReference>
<gene>
    <name evidence="2" type="ORF">NCTC11190_01168</name>
</gene>
<proteinExistence type="predicted"/>
<dbReference type="PROSITE" id="PS51257">
    <property type="entry name" value="PROKAR_LIPOPROTEIN"/>
    <property type="match status" value="1"/>
</dbReference>
<evidence type="ECO:0008006" key="4">
    <source>
        <dbReference type="Google" id="ProtNLM"/>
    </source>
</evidence>
<keyword evidence="3" id="KW-1185">Reference proteome</keyword>
<evidence type="ECO:0000313" key="2">
    <source>
        <dbReference type="EMBL" id="SUE33951.1"/>
    </source>
</evidence>
<accession>A0A379MQM6</accession>